<dbReference type="PATRIC" id="fig|1227497.3.peg.3807"/>
<protein>
    <submittedName>
        <fullName evidence="2">Thioredoxin domain protein</fullName>
    </submittedName>
</protein>
<dbReference type="RefSeq" id="WP_005558991.1">
    <property type="nucleotide sequence ID" value="NZ_AOIB01000036.1"/>
</dbReference>
<dbReference type="Gene3D" id="3.40.30.10">
    <property type="entry name" value="Glutaredoxin"/>
    <property type="match status" value="1"/>
</dbReference>
<dbReference type="STRING" id="1227497.C491_18649"/>
<proteinExistence type="predicted"/>
<dbReference type="SUPFAM" id="SSF52833">
    <property type="entry name" value="Thioredoxin-like"/>
    <property type="match status" value="1"/>
</dbReference>
<dbReference type="EMBL" id="AOIB01000036">
    <property type="protein sequence ID" value="ELY54650.1"/>
    <property type="molecule type" value="Genomic_DNA"/>
</dbReference>
<dbReference type="OrthoDB" id="35385at2157"/>
<dbReference type="InterPro" id="IPR013766">
    <property type="entry name" value="Thioredoxin_domain"/>
</dbReference>
<dbReference type="GO" id="GO:0015035">
    <property type="term" value="F:protein-disulfide reductase activity"/>
    <property type="evidence" value="ECO:0007669"/>
    <property type="project" value="TreeGrafter"/>
</dbReference>
<dbReference type="PANTHER" id="PTHR45663:SF11">
    <property type="entry name" value="GEO12009P1"/>
    <property type="match status" value="1"/>
</dbReference>
<evidence type="ECO:0000313" key="2">
    <source>
        <dbReference type="EMBL" id="ELY54650.1"/>
    </source>
</evidence>
<reference evidence="2 3" key="1">
    <citation type="journal article" date="2014" name="PLoS Genet.">
        <title>Phylogenetically driven sequencing of extremely halophilic archaea reveals strategies for static and dynamic osmo-response.</title>
        <authorList>
            <person name="Becker E.A."/>
            <person name="Seitzer P.M."/>
            <person name="Tritt A."/>
            <person name="Larsen D."/>
            <person name="Krusor M."/>
            <person name="Yao A.I."/>
            <person name="Wu D."/>
            <person name="Madern D."/>
            <person name="Eisen J.A."/>
            <person name="Darling A.E."/>
            <person name="Facciotti M.T."/>
        </authorList>
    </citation>
    <scope>NUCLEOTIDE SEQUENCE [LARGE SCALE GENOMIC DNA]</scope>
    <source>
        <strain evidence="2 3">DSM 10524</strain>
    </source>
</reference>
<feature type="domain" description="Thioredoxin" evidence="1">
    <location>
        <begin position="1"/>
        <end position="110"/>
    </location>
</feature>
<keyword evidence="3" id="KW-1185">Reference proteome</keyword>
<dbReference type="CDD" id="cd02947">
    <property type="entry name" value="TRX_family"/>
    <property type="match status" value="1"/>
</dbReference>
<dbReference type="eggNOG" id="arCOG01972">
    <property type="taxonomic scope" value="Archaea"/>
</dbReference>
<comment type="caution">
    <text evidence="2">The sequence shown here is derived from an EMBL/GenBank/DDBJ whole genome shotgun (WGS) entry which is preliminary data.</text>
</comment>
<evidence type="ECO:0000259" key="1">
    <source>
        <dbReference type="PROSITE" id="PS51352"/>
    </source>
</evidence>
<dbReference type="GO" id="GO:0005737">
    <property type="term" value="C:cytoplasm"/>
    <property type="evidence" value="ECO:0007669"/>
    <property type="project" value="TreeGrafter"/>
</dbReference>
<evidence type="ECO:0000313" key="3">
    <source>
        <dbReference type="Proteomes" id="UP000011688"/>
    </source>
</evidence>
<dbReference type="PROSITE" id="PS51352">
    <property type="entry name" value="THIOREDOXIN_2"/>
    <property type="match status" value="1"/>
</dbReference>
<sequence length="115" mass="12612">MDESAKPARLEDGTDLEAFVDKHDVALVEFYTKGCERCNAMVPVLGNVARVTDVSIALLNPGNDITLVDRFDIRSVPTLVLFEDGEEIGRLAEGFVQTDAVVSFLEERVPETVAE</sequence>
<dbReference type="Proteomes" id="UP000011688">
    <property type="component" value="Unassembled WGS sequence"/>
</dbReference>
<accession>L9WYT3</accession>
<dbReference type="Pfam" id="PF00085">
    <property type="entry name" value="Thioredoxin"/>
    <property type="match status" value="1"/>
</dbReference>
<dbReference type="AlphaFoldDB" id="L9WYT3"/>
<dbReference type="InterPro" id="IPR036249">
    <property type="entry name" value="Thioredoxin-like_sf"/>
</dbReference>
<organism evidence="2 3">
    <name type="scientific">Natronococcus amylolyticus DSM 10524</name>
    <dbReference type="NCBI Taxonomy" id="1227497"/>
    <lineage>
        <taxon>Archaea</taxon>
        <taxon>Methanobacteriati</taxon>
        <taxon>Methanobacteriota</taxon>
        <taxon>Stenosarchaea group</taxon>
        <taxon>Halobacteria</taxon>
        <taxon>Halobacteriales</taxon>
        <taxon>Natrialbaceae</taxon>
        <taxon>Natronococcus</taxon>
    </lineage>
</organism>
<dbReference type="PANTHER" id="PTHR45663">
    <property type="entry name" value="GEO12009P1"/>
    <property type="match status" value="1"/>
</dbReference>
<name>L9WYT3_9EURY</name>
<gene>
    <name evidence="2" type="ORF">C491_18649</name>
</gene>